<dbReference type="InterPro" id="IPR006261">
    <property type="entry name" value="dGTPase"/>
</dbReference>
<dbReference type="GO" id="GO:0016793">
    <property type="term" value="F:triphosphoric monoester hydrolase activity"/>
    <property type="evidence" value="ECO:0007669"/>
    <property type="project" value="InterPro"/>
</dbReference>
<feature type="domain" description="HD" evidence="2">
    <location>
        <begin position="71"/>
        <end position="184"/>
    </location>
</feature>
<dbReference type="Proteomes" id="UP000215361">
    <property type="component" value="Unassembled WGS sequence"/>
</dbReference>
<dbReference type="NCBIfam" id="TIGR01353">
    <property type="entry name" value="dGTP_triPase"/>
    <property type="match status" value="1"/>
</dbReference>
<name>A0A233W1P4_FINMA</name>
<keyword evidence="1 3" id="KW-0378">Hydrolase</keyword>
<dbReference type="PANTHER" id="PTHR35795:SF1">
    <property type="entry name" value="BIS(5'-NUCLEOSYL)-TETRAPHOSPHATASE, SYMMETRICAL"/>
    <property type="match status" value="1"/>
</dbReference>
<dbReference type="Pfam" id="PF01966">
    <property type="entry name" value="HD"/>
    <property type="match status" value="1"/>
</dbReference>
<dbReference type="RefSeq" id="WP_002838397.1">
    <property type="nucleotide sequence ID" value="NZ_NDYI01000010.1"/>
</dbReference>
<evidence type="ECO:0000313" key="4">
    <source>
        <dbReference type="Proteomes" id="UP000215361"/>
    </source>
</evidence>
<protein>
    <submittedName>
        <fullName evidence="3">Deoxyguanosinetriphosphate triphosphohydrolase</fullName>
    </submittedName>
</protein>
<sequence length="336" mass="39213">MNIDFKLYEQNYSEFATKSEDAQRIKFEEKNNLRNPFQIDRDRIIHSKSFRRLKHKTQVYLNPEKDHYRTRLTHTLEVTQIARTIARCLNLNEDLVEAIGLGHDLGHTPFGHVGEKILDKLNPKGFKHYKQSLNVVQYLEHSSTRVGLNLTKQTLDGIVNHSGTNMAKTLEGQIIKFSDRIAYINHDIDDSIRSNIIKNSDLPSEIINELGTSGSKRINFLVNDLVDNSFGKNCIKMSDKTYKLMEDLRAFMFEQVYFNDIVRKDDKKVEYVLSNLYGYYLEDLRRLPKSHTEIYNNIDLQDKTIDDIVSDYIAGMTDSFARRTFKEIFIPDSWSI</sequence>
<accession>A0A233W1P4</accession>
<dbReference type="InterPro" id="IPR026875">
    <property type="entry name" value="PHydrolase_assoc_dom"/>
</dbReference>
<dbReference type="InterPro" id="IPR006674">
    <property type="entry name" value="HD_domain"/>
</dbReference>
<evidence type="ECO:0000256" key="1">
    <source>
        <dbReference type="ARBA" id="ARBA00022801"/>
    </source>
</evidence>
<dbReference type="Pfam" id="PF13286">
    <property type="entry name" value="HD_assoc"/>
    <property type="match status" value="1"/>
</dbReference>
<dbReference type="InterPro" id="IPR003607">
    <property type="entry name" value="HD/PDEase_dom"/>
</dbReference>
<dbReference type="Gene3D" id="1.10.3210.10">
    <property type="entry name" value="Hypothetical protein af1432"/>
    <property type="match status" value="1"/>
</dbReference>
<dbReference type="NCBIfam" id="NF002327">
    <property type="entry name" value="PRK01286.1-2"/>
    <property type="match status" value="1"/>
</dbReference>
<dbReference type="EMBL" id="NDYI01000010">
    <property type="protein sequence ID" value="OXZ38570.1"/>
    <property type="molecule type" value="Genomic_DNA"/>
</dbReference>
<proteinExistence type="predicted"/>
<dbReference type="InterPro" id="IPR051094">
    <property type="entry name" value="Diverse_Catalytic_Enzymes"/>
</dbReference>
<dbReference type="PROSITE" id="PS51831">
    <property type="entry name" value="HD"/>
    <property type="match status" value="1"/>
</dbReference>
<dbReference type="PANTHER" id="PTHR35795">
    <property type="entry name" value="SLR1885 PROTEIN"/>
    <property type="match status" value="1"/>
</dbReference>
<dbReference type="CDD" id="cd00077">
    <property type="entry name" value="HDc"/>
    <property type="match status" value="1"/>
</dbReference>
<dbReference type="SUPFAM" id="SSF109604">
    <property type="entry name" value="HD-domain/PDEase-like"/>
    <property type="match status" value="1"/>
</dbReference>
<comment type="caution">
    <text evidence="3">The sequence shown here is derived from an EMBL/GenBank/DDBJ whole genome shotgun (WGS) entry which is preliminary data.</text>
</comment>
<evidence type="ECO:0000313" key="3">
    <source>
        <dbReference type="EMBL" id="OXZ38570.1"/>
    </source>
</evidence>
<gene>
    <name evidence="3" type="ORF">B9N56_04020</name>
</gene>
<reference evidence="4" key="1">
    <citation type="submission" date="2017-04" db="EMBL/GenBank/DDBJ databases">
        <title>Finegoldia magna isolated from orthopedic joint implant-associated infections.</title>
        <authorList>
            <person name="Bjorklund S."/>
            <person name="Bruggemann H."/>
            <person name="Jensen A."/>
            <person name="Hellmark B."/>
            <person name="Soderquist B."/>
        </authorList>
    </citation>
    <scope>NUCLEOTIDE SEQUENCE [LARGE SCALE GENOMIC DNA]</scope>
    <source>
        <strain evidence="4">08T492</strain>
    </source>
</reference>
<dbReference type="AlphaFoldDB" id="A0A233W1P4"/>
<evidence type="ECO:0000259" key="2">
    <source>
        <dbReference type="PROSITE" id="PS51831"/>
    </source>
</evidence>
<organism evidence="3 4">
    <name type="scientific">Finegoldia magna</name>
    <name type="common">Peptostreptococcus magnus</name>
    <dbReference type="NCBI Taxonomy" id="1260"/>
    <lineage>
        <taxon>Bacteria</taxon>
        <taxon>Bacillati</taxon>
        <taxon>Bacillota</taxon>
        <taxon>Tissierellia</taxon>
        <taxon>Tissierellales</taxon>
        <taxon>Peptoniphilaceae</taxon>
        <taxon>Finegoldia</taxon>
    </lineage>
</organism>
<dbReference type="SMART" id="SM00471">
    <property type="entry name" value="HDc"/>
    <property type="match status" value="1"/>
</dbReference>